<evidence type="ECO:0000259" key="10">
    <source>
        <dbReference type="Pfam" id="PF07715"/>
    </source>
</evidence>
<keyword evidence="5 9" id="KW-0732">Signal</keyword>
<dbReference type="AlphaFoldDB" id="A0A9D1HA82"/>
<dbReference type="InterPro" id="IPR039426">
    <property type="entry name" value="TonB-dep_rcpt-like"/>
</dbReference>
<keyword evidence="7 8" id="KW-0998">Cell outer membrane</keyword>
<reference evidence="11" key="1">
    <citation type="submission" date="2020-10" db="EMBL/GenBank/DDBJ databases">
        <authorList>
            <person name="Gilroy R."/>
        </authorList>
    </citation>
    <scope>NUCLEOTIDE SEQUENCE</scope>
    <source>
        <strain evidence="11">1383</strain>
    </source>
</reference>
<comment type="caution">
    <text evidence="11">The sequence shown here is derived from an EMBL/GenBank/DDBJ whole genome shotgun (WGS) entry which is preliminary data.</text>
</comment>
<dbReference type="InterPro" id="IPR008969">
    <property type="entry name" value="CarboxyPept-like_regulatory"/>
</dbReference>
<dbReference type="InterPro" id="IPR036942">
    <property type="entry name" value="Beta-barrel_TonB_sf"/>
</dbReference>
<accession>A0A9D1HA82</accession>
<sequence length="1067" mass="117731">MKGKIRQVLTVALVLFAVVFTQAQVRTYSGVVVSSEDGQTLPGVSIKIAGTSRGTSADFDGNFSISAEKGQTLEFSFVGFQPVSVVLGDQRDLTITMDPDAAMLDDVVVVAYGTARKKDLTGSITTVEAGDIQDRQVSTVTRALEGQVPGIQVTSSTGQPGSDAVIRIRGIGSMNADNSALILVDGVPYPSTLSTLNPADIATVTVLKDAASTSLYGSRAANGIISITTKRGSKNQKANVSLNIRMGWNEDGIGHHNWITDPGDYYRMTWTALSGFFYNNYGVSWESAKYNAANQLIDGFLGYSAFKLPDGVSTLIDYNTGKIVEGAQLLYQEDWYKELLGNRAFRQEYTASVTGGGENTSYYLSLGYLSDPSYAAGSKFERFSSRLNVDAQVNNWLNVGGNMSFTRRISDNPTNYSGGEMSTLNLFLFAKVIPSIYPIYARNADGSYMYDENGNRLLDMGNNQAGTVSESPIYQSPNPLIGGWNPLTYVEKDLFRTVLDNFSGSAYAEAKFLKDFTARATLSVETVYQNAKTFQNSEEGGAVSVGGALYQARQTALTLNANQTINWAHNYGRHHLDALVGHEFYYYKVDMSDAYMLNMFIPGLVDLSNFIETGGLPTGYTGASAMESYFARVNYNWNEKYYASASVRMDGTSTFRYDKWGTFWSVGAGWRIGEENFIRDNANWINELKLRASVGTTGNQAVSSTSYPYTDLWSLGESDGQFTLSQVWWGVPDLTWETNFNMDLGLDFRFWNRFYGSIDVYRRVTRDLLFEADQPLSTGISTKMVNDGKLSNQGLEIELNYDIFQNQDIFWTVGVNAATNKQKILALPDYLMTAASGKGFINGSYLWMIGKDQYQFYWGEGAGVDPETGKQLYWKDIVDDQGNVVGREKTDNYDEQTRYVQGSALADLWGGFNTTVRYAGFDLTVNTTFQIGGKIYDADWANLTWQGSVPARNLGADLLDNTWTPDNKDAEFPMFSYGGGSYGDRAEYDLVDASYFCLKNVTLGYTLPAGLTKKMGLSSVRVFASGENLWITSARKGVDPRMSLSGGVVYIAYNQMRTFSFGANINF</sequence>
<dbReference type="NCBIfam" id="TIGR04057">
    <property type="entry name" value="SusC_RagA_signa"/>
    <property type="match status" value="1"/>
</dbReference>
<gene>
    <name evidence="11" type="ORF">IAC44_05470</name>
</gene>
<evidence type="ECO:0000256" key="8">
    <source>
        <dbReference type="PROSITE-ProRule" id="PRU01360"/>
    </source>
</evidence>
<evidence type="ECO:0000313" key="11">
    <source>
        <dbReference type="EMBL" id="HIT98273.1"/>
    </source>
</evidence>
<reference evidence="11" key="2">
    <citation type="journal article" date="2021" name="PeerJ">
        <title>Extensive microbial diversity within the chicken gut microbiome revealed by metagenomics and culture.</title>
        <authorList>
            <person name="Gilroy R."/>
            <person name="Ravi A."/>
            <person name="Getino M."/>
            <person name="Pursley I."/>
            <person name="Horton D.L."/>
            <person name="Alikhan N.F."/>
            <person name="Baker D."/>
            <person name="Gharbi K."/>
            <person name="Hall N."/>
            <person name="Watson M."/>
            <person name="Adriaenssens E.M."/>
            <person name="Foster-Nyarko E."/>
            <person name="Jarju S."/>
            <person name="Secka A."/>
            <person name="Antonio M."/>
            <person name="Oren A."/>
            <person name="Chaudhuri R.R."/>
            <person name="La Ragione R."/>
            <person name="Hildebrand F."/>
            <person name="Pallen M.J."/>
        </authorList>
    </citation>
    <scope>NUCLEOTIDE SEQUENCE</scope>
    <source>
        <strain evidence="11">1383</strain>
    </source>
</reference>
<keyword evidence="11" id="KW-0675">Receptor</keyword>
<dbReference type="Pfam" id="PF13715">
    <property type="entry name" value="CarbopepD_reg_2"/>
    <property type="match status" value="1"/>
</dbReference>
<dbReference type="InterPro" id="IPR012910">
    <property type="entry name" value="Plug_dom"/>
</dbReference>
<dbReference type="InterPro" id="IPR037066">
    <property type="entry name" value="Plug_dom_sf"/>
</dbReference>
<name>A0A9D1HA82_9FLAO</name>
<keyword evidence="2 8" id="KW-0813">Transport</keyword>
<dbReference type="Gene3D" id="2.60.40.1120">
    <property type="entry name" value="Carboxypeptidase-like, regulatory domain"/>
    <property type="match status" value="1"/>
</dbReference>
<comment type="subcellular location">
    <subcellularLocation>
        <location evidence="1 8">Cell outer membrane</location>
        <topology evidence="1 8">Multi-pass membrane protein</topology>
    </subcellularLocation>
</comment>
<keyword evidence="3 8" id="KW-1134">Transmembrane beta strand</keyword>
<dbReference type="NCBIfam" id="TIGR04056">
    <property type="entry name" value="OMP_RagA_SusC"/>
    <property type="match status" value="1"/>
</dbReference>
<dbReference type="GO" id="GO:0015889">
    <property type="term" value="P:cobalamin transport"/>
    <property type="evidence" value="ECO:0007669"/>
    <property type="project" value="TreeGrafter"/>
</dbReference>
<feature type="chain" id="PRO_5039108514" evidence="9">
    <location>
        <begin position="24"/>
        <end position="1067"/>
    </location>
</feature>
<keyword evidence="4 8" id="KW-0812">Transmembrane</keyword>
<evidence type="ECO:0000256" key="7">
    <source>
        <dbReference type="ARBA" id="ARBA00023237"/>
    </source>
</evidence>
<evidence type="ECO:0000256" key="4">
    <source>
        <dbReference type="ARBA" id="ARBA00022692"/>
    </source>
</evidence>
<dbReference type="EMBL" id="DVLY01000136">
    <property type="protein sequence ID" value="HIT98273.1"/>
    <property type="molecule type" value="Genomic_DNA"/>
</dbReference>
<evidence type="ECO:0000256" key="6">
    <source>
        <dbReference type="ARBA" id="ARBA00023136"/>
    </source>
</evidence>
<evidence type="ECO:0000256" key="5">
    <source>
        <dbReference type="ARBA" id="ARBA00022729"/>
    </source>
</evidence>
<feature type="domain" description="TonB-dependent receptor plug" evidence="10">
    <location>
        <begin position="117"/>
        <end position="224"/>
    </location>
</feature>
<dbReference type="Proteomes" id="UP000824161">
    <property type="component" value="Unassembled WGS sequence"/>
</dbReference>
<evidence type="ECO:0000256" key="1">
    <source>
        <dbReference type="ARBA" id="ARBA00004571"/>
    </source>
</evidence>
<dbReference type="SUPFAM" id="SSF49464">
    <property type="entry name" value="Carboxypeptidase regulatory domain-like"/>
    <property type="match status" value="1"/>
</dbReference>
<dbReference type="InterPro" id="IPR023996">
    <property type="entry name" value="TonB-dep_OMP_SusC/RagA"/>
</dbReference>
<dbReference type="Gene3D" id="2.40.170.20">
    <property type="entry name" value="TonB-dependent receptor, beta-barrel domain"/>
    <property type="match status" value="1"/>
</dbReference>
<dbReference type="GO" id="GO:0009279">
    <property type="term" value="C:cell outer membrane"/>
    <property type="evidence" value="ECO:0007669"/>
    <property type="project" value="UniProtKB-SubCell"/>
</dbReference>
<keyword evidence="6 8" id="KW-0472">Membrane</keyword>
<comment type="similarity">
    <text evidence="8">Belongs to the TonB-dependent receptor family.</text>
</comment>
<dbReference type="SUPFAM" id="SSF56935">
    <property type="entry name" value="Porins"/>
    <property type="match status" value="1"/>
</dbReference>
<protein>
    <submittedName>
        <fullName evidence="11">TonB-dependent receptor</fullName>
    </submittedName>
</protein>
<feature type="signal peptide" evidence="9">
    <location>
        <begin position="1"/>
        <end position="23"/>
    </location>
</feature>
<dbReference type="PROSITE" id="PS52016">
    <property type="entry name" value="TONB_DEPENDENT_REC_3"/>
    <property type="match status" value="1"/>
</dbReference>
<organism evidence="11 12">
    <name type="scientific">Candidatus Merdimorpha stercoravium</name>
    <dbReference type="NCBI Taxonomy" id="2840863"/>
    <lineage>
        <taxon>Bacteria</taxon>
        <taxon>Pseudomonadati</taxon>
        <taxon>Bacteroidota</taxon>
        <taxon>Flavobacteriia</taxon>
        <taxon>Flavobacteriales</taxon>
        <taxon>Candidatus Merdimorpha</taxon>
    </lineage>
</organism>
<dbReference type="InterPro" id="IPR023997">
    <property type="entry name" value="TonB-dep_OMP_SusC/RagA_CS"/>
</dbReference>
<dbReference type="PANTHER" id="PTHR30069:SF53">
    <property type="entry name" value="COLICIN I RECEPTOR-RELATED"/>
    <property type="match status" value="1"/>
</dbReference>
<evidence type="ECO:0000256" key="3">
    <source>
        <dbReference type="ARBA" id="ARBA00022452"/>
    </source>
</evidence>
<dbReference type="PANTHER" id="PTHR30069">
    <property type="entry name" value="TONB-DEPENDENT OUTER MEMBRANE RECEPTOR"/>
    <property type="match status" value="1"/>
</dbReference>
<dbReference type="Pfam" id="PF07715">
    <property type="entry name" value="Plug"/>
    <property type="match status" value="1"/>
</dbReference>
<evidence type="ECO:0000256" key="9">
    <source>
        <dbReference type="SAM" id="SignalP"/>
    </source>
</evidence>
<evidence type="ECO:0000256" key="2">
    <source>
        <dbReference type="ARBA" id="ARBA00022448"/>
    </source>
</evidence>
<dbReference type="Gene3D" id="2.170.130.10">
    <property type="entry name" value="TonB-dependent receptor, plug domain"/>
    <property type="match status" value="1"/>
</dbReference>
<evidence type="ECO:0000313" key="12">
    <source>
        <dbReference type="Proteomes" id="UP000824161"/>
    </source>
</evidence>
<proteinExistence type="inferred from homology"/>